<reference evidence="2 3" key="1">
    <citation type="submission" date="2016-11" db="EMBL/GenBank/DDBJ databases">
        <title>Draft Genome Assembly of Colletotrichum chlorophyti a pathogen of herbaceous plants.</title>
        <authorList>
            <person name="Gan P."/>
            <person name="Narusaka M."/>
            <person name="Tsushima A."/>
            <person name="Narusaka Y."/>
            <person name="Takano Y."/>
            <person name="Shirasu K."/>
        </authorList>
    </citation>
    <scope>NUCLEOTIDE SEQUENCE [LARGE SCALE GENOMIC DNA]</scope>
    <source>
        <strain evidence="2 3">NTL11</strain>
    </source>
</reference>
<keyword evidence="3" id="KW-1185">Reference proteome</keyword>
<evidence type="ECO:0000313" key="3">
    <source>
        <dbReference type="Proteomes" id="UP000186583"/>
    </source>
</evidence>
<feature type="region of interest" description="Disordered" evidence="1">
    <location>
        <begin position="1"/>
        <end position="62"/>
    </location>
</feature>
<proteinExistence type="predicted"/>
<feature type="region of interest" description="Disordered" evidence="1">
    <location>
        <begin position="122"/>
        <end position="142"/>
    </location>
</feature>
<organism evidence="2 3">
    <name type="scientific">Colletotrichum chlorophyti</name>
    <dbReference type="NCBI Taxonomy" id="708187"/>
    <lineage>
        <taxon>Eukaryota</taxon>
        <taxon>Fungi</taxon>
        <taxon>Dikarya</taxon>
        <taxon>Ascomycota</taxon>
        <taxon>Pezizomycotina</taxon>
        <taxon>Sordariomycetes</taxon>
        <taxon>Hypocreomycetidae</taxon>
        <taxon>Glomerellales</taxon>
        <taxon>Glomerellaceae</taxon>
        <taxon>Colletotrichum</taxon>
    </lineage>
</organism>
<sequence>MADRRHRLFPDRSLPKKQDDETDSVVYAETDDGWSQDERDGANDRQPTRAVLSLPTPSASTNLIDFDIEPSGQTLPEAEHVVKLHSLAERPTGSPEHASFDGGRSPFDLVSYPQARSALNPCSAEFSPSSPNAHDNADSQHELAESLEVRIRELEASHDTLQREKYVLDTVNKTLKHTIEKLEATTEQLKAKASEAELLRTCTRRYASDTSEKLQATQEALSKLQEEFEISEAQLEEYKKKYLGVAASTRPIEVQLQDLQTRLLNAVERTRVYEVFIQNFLAENSDHAPTFATIGLFPREEGYQREVAQDIDCEPLISFDEPMDATDASPKLQQGASAALIMEPCVNDSQLDSAKGGSAPKYLNDEHQTLQPLNKHPEKAHGGPSSHKAHHAGLEWNEDCENIWDSPFDRERSLRNHQGPTGTRHGSHTPGMFVHGVRYVRENSGQTLTTEDGIPDVASRLVILSGLPENVHIQRVLQHVRGGRILKAHTVIMGTGDNRYNAAYIEFIAAKDAMAYYMYTRRRDFGFLTDDGPAKIHPSLPPTDSFPLNEEVMRSLADGATRCLSVTGFPVAHLLTVLKEVGLEQTYVADITEFAKSDKDTFHISFSSVRTAILARKYIMHASVHADTRKDRSVSFRPDPCDAPLENLQVPFLPVGSTTDLASLLSDNAMSLPGDEEHQIEHQRRLVEIVAQADPEDDNTFQQHHLRHDIVWEKAANWDGLPEYMAYDSDQRRDVPHQRDPKSGAVRVKYHGSWVIKPDQSRKEWLHYNIDSKSEWTQKTADLFYAATGEIDQRKVNKYLESKKNREIQQKTDKFSDRLSSTMADS</sequence>
<feature type="compositionally biased region" description="Basic and acidic residues" evidence="1">
    <location>
        <begin position="36"/>
        <end position="47"/>
    </location>
</feature>
<protein>
    <submittedName>
        <fullName evidence="2">Uncharacterized protein</fullName>
    </submittedName>
</protein>
<dbReference type="Proteomes" id="UP000186583">
    <property type="component" value="Unassembled WGS sequence"/>
</dbReference>
<feature type="compositionally biased region" description="Basic and acidic residues" evidence="1">
    <location>
        <begin position="1"/>
        <end position="19"/>
    </location>
</feature>
<name>A0A1Q8RZM7_9PEZI</name>
<evidence type="ECO:0000256" key="1">
    <source>
        <dbReference type="SAM" id="MobiDB-lite"/>
    </source>
</evidence>
<dbReference type="AlphaFoldDB" id="A0A1Q8RZM7"/>
<dbReference type="OrthoDB" id="5244622at2759"/>
<gene>
    <name evidence="2" type="ORF">CCHL11_07616</name>
</gene>
<comment type="caution">
    <text evidence="2">The sequence shown here is derived from an EMBL/GenBank/DDBJ whole genome shotgun (WGS) entry which is preliminary data.</text>
</comment>
<dbReference type="EMBL" id="MPGH01000055">
    <property type="protein sequence ID" value="OLN93213.1"/>
    <property type="molecule type" value="Genomic_DNA"/>
</dbReference>
<evidence type="ECO:0000313" key="2">
    <source>
        <dbReference type="EMBL" id="OLN93213.1"/>
    </source>
</evidence>
<accession>A0A1Q8RZM7</accession>